<proteinExistence type="predicted"/>
<keyword evidence="2" id="KW-1185">Reference proteome</keyword>
<name>A0AAV6IMT6_9ERIC</name>
<dbReference type="AlphaFoldDB" id="A0AAV6IMT6"/>
<reference evidence="1" key="1">
    <citation type="submission" date="2020-08" db="EMBL/GenBank/DDBJ databases">
        <title>Plant Genome Project.</title>
        <authorList>
            <person name="Zhang R.-G."/>
        </authorList>
    </citation>
    <scope>NUCLEOTIDE SEQUENCE</scope>
    <source>
        <strain evidence="1">WSP0</strain>
        <tissue evidence="1">Leaf</tissue>
    </source>
</reference>
<evidence type="ECO:0000313" key="1">
    <source>
        <dbReference type="EMBL" id="KAG5529777.1"/>
    </source>
</evidence>
<comment type="caution">
    <text evidence="1">The sequence shown here is derived from an EMBL/GenBank/DDBJ whole genome shotgun (WGS) entry which is preliminary data.</text>
</comment>
<protein>
    <submittedName>
        <fullName evidence="1">Uncharacterized protein</fullName>
    </submittedName>
</protein>
<gene>
    <name evidence="1" type="ORF">RHGRI_030232</name>
</gene>
<sequence>MKKSVYPILPAPPRTEIKLITNFQALIVLQKKYQQKYELNKCKCNSNICVCTWILTVSYPTCRRFYRKNLYDRTRDLFNETSDQTTDGGNPWRRRPQALRLLLQLTPTTTPWTIHALVELDENDPE</sequence>
<dbReference type="Proteomes" id="UP000823749">
    <property type="component" value="Chromosome 10"/>
</dbReference>
<dbReference type="EMBL" id="JACTNZ010000010">
    <property type="protein sequence ID" value="KAG5529777.1"/>
    <property type="molecule type" value="Genomic_DNA"/>
</dbReference>
<organism evidence="1 2">
    <name type="scientific">Rhododendron griersonianum</name>
    <dbReference type="NCBI Taxonomy" id="479676"/>
    <lineage>
        <taxon>Eukaryota</taxon>
        <taxon>Viridiplantae</taxon>
        <taxon>Streptophyta</taxon>
        <taxon>Embryophyta</taxon>
        <taxon>Tracheophyta</taxon>
        <taxon>Spermatophyta</taxon>
        <taxon>Magnoliopsida</taxon>
        <taxon>eudicotyledons</taxon>
        <taxon>Gunneridae</taxon>
        <taxon>Pentapetalae</taxon>
        <taxon>asterids</taxon>
        <taxon>Ericales</taxon>
        <taxon>Ericaceae</taxon>
        <taxon>Ericoideae</taxon>
        <taxon>Rhodoreae</taxon>
        <taxon>Rhododendron</taxon>
    </lineage>
</organism>
<accession>A0AAV6IMT6</accession>
<evidence type="ECO:0000313" key="2">
    <source>
        <dbReference type="Proteomes" id="UP000823749"/>
    </source>
</evidence>